<dbReference type="RefSeq" id="WP_047915371.1">
    <property type="nucleotide sequence ID" value="NZ_LN774769.1"/>
</dbReference>
<protein>
    <submittedName>
        <fullName evidence="2">Glycosyl transferase family protein</fullName>
    </submittedName>
</protein>
<dbReference type="CDD" id="cd00761">
    <property type="entry name" value="Glyco_tranf_GTA_type"/>
    <property type="match status" value="1"/>
</dbReference>
<dbReference type="Gene3D" id="3.90.550.10">
    <property type="entry name" value="Spore Coat Polysaccharide Biosynthesis Protein SpsA, Chain A"/>
    <property type="match status" value="1"/>
</dbReference>
<dbReference type="InterPro" id="IPR001173">
    <property type="entry name" value="Glyco_trans_2-like"/>
</dbReference>
<keyword evidence="2" id="KW-0808">Transferase</keyword>
<evidence type="ECO:0000313" key="3">
    <source>
        <dbReference type="Proteomes" id="UP000033166"/>
    </source>
</evidence>
<name>A0A0D6DXH3_9LACT</name>
<accession>A0A0D6DXH3</accession>
<evidence type="ECO:0000313" key="2">
    <source>
        <dbReference type="EMBL" id="CEN28196.1"/>
    </source>
</evidence>
<dbReference type="HOGENOM" id="CLU_029355_1_0_9"/>
<dbReference type="STRING" id="1364.LP2241_20562"/>
<reference evidence="3" key="1">
    <citation type="submission" date="2015-01" db="EMBL/GenBank/DDBJ databases">
        <authorList>
            <person name="Andreevskaya M."/>
        </authorList>
    </citation>
    <scope>NUCLEOTIDE SEQUENCE [LARGE SCALE GENOMIC DNA]</scope>
    <source>
        <strain evidence="3">MKFS47</strain>
    </source>
</reference>
<dbReference type="GO" id="GO:0016758">
    <property type="term" value="F:hexosyltransferase activity"/>
    <property type="evidence" value="ECO:0007669"/>
    <property type="project" value="UniProtKB-ARBA"/>
</dbReference>
<sequence>MNAIDIVQEYEKFDYDLTNRGWQKEIASFKLTCSRAINQTPKVSIVIANYNNAAYLDRMMTSLVNQTIGIEQLQVMFIDDKSTDNSIDVIKPYLTNYPNIEMYVLDENTGGAHGPRNVGLMHARGEYLVILDADDWYDEDALKYMSDMLDASGDDFGVSGIIQSVDGKLSLKSKPYFMDGDFKNRSIQALPAEFYGWLGPQGIMVSRKVVIDNNLHFVNQRVADDVTFFYEVMRFSKTISQGKALTTYLNRDADNAGLSKAINRTFMISWLRALSYINDMFPDDISKERFLSRRIEWLIHDFCLKRNIGYKYSKNRLRDFKAHFDFYIGRLSFDPSRHFRNDFRKSVWRYLEINDINGLYRFIFLFSVRWVLNKKLGMKTVVANTYYYPQLLSSLPQTRLDVYAVAKELSQNTLHVEVYSFKKLVGFECRQLKQPYLSRQELAYKQIAENCYQVELPEGFVYETNQFAVTFDDYSESGVKGLKKLVK</sequence>
<dbReference type="AlphaFoldDB" id="A0A0D6DXH3"/>
<dbReference type="EMBL" id="LN774769">
    <property type="protein sequence ID" value="CEN28196.1"/>
    <property type="molecule type" value="Genomic_DNA"/>
</dbReference>
<proteinExistence type="predicted"/>
<gene>
    <name evidence="2" type="ORF">LACPI_0996</name>
</gene>
<dbReference type="PANTHER" id="PTHR22916:SF3">
    <property type="entry name" value="UDP-GLCNAC:BETAGAL BETA-1,3-N-ACETYLGLUCOSAMINYLTRANSFERASE-LIKE PROTEIN 1"/>
    <property type="match status" value="1"/>
</dbReference>
<dbReference type="SUPFAM" id="SSF53448">
    <property type="entry name" value="Nucleotide-diphospho-sugar transferases"/>
    <property type="match status" value="1"/>
</dbReference>
<dbReference type="PANTHER" id="PTHR22916">
    <property type="entry name" value="GLYCOSYLTRANSFERASE"/>
    <property type="match status" value="1"/>
</dbReference>
<dbReference type="KEGG" id="lpk:LACPI_0996"/>
<dbReference type="Pfam" id="PF00535">
    <property type="entry name" value="Glycos_transf_2"/>
    <property type="match status" value="1"/>
</dbReference>
<organism evidence="2 3">
    <name type="scientific">Pseudolactococcus piscium MKFS47</name>
    <dbReference type="NCBI Taxonomy" id="297352"/>
    <lineage>
        <taxon>Bacteria</taxon>
        <taxon>Bacillati</taxon>
        <taxon>Bacillota</taxon>
        <taxon>Bacilli</taxon>
        <taxon>Lactobacillales</taxon>
        <taxon>Streptococcaceae</taxon>
        <taxon>Pseudolactococcus</taxon>
    </lineage>
</organism>
<feature type="domain" description="Glycosyltransferase 2-like" evidence="1">
    <location>
        <begin position="44"/>
        <end position="169"/>
    </location>
</feature>
<dbReference type="InterPro" id="IPR029044">
    <property type="entry name" value="Nucleotide-diphossugar_trans"/>
</dbReference>
<dbReference type="Proteomes" id="UP000033166">
    <property type="component" value="Chromosome I"/>
</dbReference>
<evidence type="ECO:0000259" key="1">
    <source>
        <dbReference type="Pfam" id="PF00535"/>
    </source>
</evidence>